<reference evidence="1 2" key="1">
    <citation type="journal article" date="2019" name="Commun. Biol.">
        <title>The bagworm genome reveals a unique fibroin gene that provides high tensile strength.</title>
        <authorList>
            <person name="Kono N."/>
            <person name="Nakamura H."/>
            <person name="Ohtoshi R."/>
            <person name="Tomita M."/>
            <person name="Numata K."/>
            <person name="Arakawa K."/>
        </authorList>
    </citation>
    <scope>NUCLEOTIDE SEQUENCE [LARGE SCALE GENOMIC DNA]</scope>
</reference>
<gene>
    <name evidence="1" type="ORF">EVAR_26818_1</name>
</gene>
<comment type="caution">
    <text evidence="1">The sequence shown here is derived from an EMBL/GenBank/DDBJ whole genome shotgun (WGS) entry which is preliminary data.</text>
</comment>
<accession>A0A4C1WFD6</accession>
<dbReference type="AlphaFoldDB" id="A0A4C1WFD6"/>
<keyword evidence="2" id="KW-1185">Reference proteome</keyword>
<dbReference type="EMBL" id="BGZK01000537">
    <property type="protein sequence ID" value="GBP49109.1"/>
    <property type="molecule type" value="Genomic_DNA"/>
</dbReference>
<evidence type="ECO:0000313" key="1">
    <source>
        <dbReference type="EMBL" id="GBP49109.1"/>
    </source>
</evidence>
<protein>
    <submittedName>
        <fullName evidence="1">Uncharacterized protein</fullName>
    </submittedName>
</protein>
<evidence type="ECO:0000313" key="2">
    <source>
        <dbReference type="Proteomes" id="UP000299102"/>
    </source>
</evidence>
<name>A0A4C1WFD6_EUMVA</name>
<proteinExistence type="predicted"/>
<sequence length="109" mass="12142">MVNDVITLATTVFGSPQLALIQHGRSTQPEVQDPRPDLKIVGVYGSGVTKTLEYIVTFNKVNLILEVQRMKLCRSDLPANDAIRRFNAPPPSLISRFPILRHCDASVRD</sequence>
<organism evidence="1 2">
    <name type="scientific">Eumeta variegata</name>
    <name type="common">Bagworm moth</name>
    <name type="synonym">Eumeta japonica</name>
    <dbReference type="NCBI Taxonomy" id="151549"/>
    <lineage>
        <taxon>Eukaryota</taxon>
        <taxon>Metazoa</taxon>
        <taxon>Ecdysozoa</taxon>
        <taxon>Arthropoda</taxon>
        <taxon>Hexapoda</taxon>
        <taxon>Insecta</taxon>
        <taxon>Pterygota</taxon>
        <taxon>Neoptera</taxon>
        <taxon>Endopterygota</taxon>
        <taxon>Lepidoptera</taxon>
        <taxon>Glossata</taxon>
        <taxon>Ditrysia</taxon>
        <taxon>Tineoidea</taxon>
        <taxon>Psychidae</taxon>
        <taxon>Oiketicinae</taxon>
        <taxon>Eumeta</taxon>
    </lineage>
</organism>
<dbReference type="Proteomes" id="UP000299102">
    <property type="component" value="Unassembled WGS sequence"/>
</dbReference>